<keyword evidence="5" id="KW-0067">ATP-binding</keyword>
<dbReference type="SUPFAM" id="SSF110942">
    <property type="entry name" value="HSP90 C-terminal domain"/>
    <property type="match status" value="1"/>
</dbReference>
<dbReference type="SMART" id="SM00387">
    <property type="entry name" value="HATPase_c"/>
    <property type="match status" value="1"/>
</dbReference>
<dbReference type="HAMAP" id="MF_00505">
    <property type="entry name" value="HSP90"/>
    <property type="match status" value="1"/>
</dbReference>
<evidence type="ECO:0000259" key="8">
    <source>
        <dbReference type="SMART" id="SM00387"/>
    </source>
</evidence>
<dbReference type="InterPro" id="IPR020568">
    <property type="entry name" value="Ribosomal_Su5_D2-typ_SF"/>
</dbReference>
<dbReference type="Gene3D" id="3.40.50.11260">
    <property type="match status" value="1"/>
</dbReference>
<dbReference type="Pfam" id="PF13589">
    <property type="entry name" value="HATPase_c_3"/>
    <property type="match status" value="1"/>
</dbReference>
<sequence>MTEDTFAFSADISQLMSLIINTMYSNKDIFLRELISNASDSLDKIRYLSLTDSSQLDSDKNLRIEITPNKSDNTLTIRDSGIGMTKSDLINNLGTIAKSGTKGFMEALSSGADISMIGQFGIGFYSSYLVSEKVDVYSKHNDENEQYCWTSSAGGSFTVKVDNDTERISRGTRIVLHLKEDMKEYLEEKTLKDLVKKHSEFIDFPISLLVEKTKDETVEEDDDDEGFDDDLTTKVEDITDKEKKTVKTVYNEFELLNKQKPIWMRKKEDVSKDEYSSFYKSITNDWDDYLYNDHFSVEGQLEFKSILYIPKRAPFDMFDGSAKKKSSIKLYVRRVFIMDDCTELIPEYLSFVKGIVDSEDLPLNISREILQQNKILKVIKKNLTKRCLQMFSELSENEEDYKTFYEQFSKNIKLGVHEDSANMTKIAKLLRYNSIKNPDEMISLDNYLSNMSEGQESIYYITGDGLDSVKNSPFLEKLKIKGFDVLFMVEPIDEYAMQRLTEYEGKKFVSVTKEGLELDESDSEKERFENDKKNAEELCQMMKDILSENIEKVIPSNRLSESPCCLVSSQYGLSANMERIMKAQALRTNTGMGMNSSKKIMEINPSHPIIKALCERIKMNKESKSNKDLIWLLYDTTLLSSGFTNNDPVQFSNRILKLISLGLDIEISDDNNVIEELKIEEVSNESTMEEVD</sequence>
<keyword evidence="4" id="KW-0547">Nucleotide-binding</keyword>
<dbReference type="EMBL" id="MN739710">
    <property type="protein sequence ID" value="QHT22488.1"/>
    <property type="molecule type" value="Genomic_DNA"/>
</dbReference>
<dbReference type="PIRSF" id="PIRSF002583">
    <property type="entry name" value="Hsp90"/>
    <property type="match status" value="1"/>
</dbReference>
<evidence type="ECO:0000256" key="7">
    <source>
        <dbReference type="SAM" id="Coils"/>
    </source>
</evidence>
<dbReference type="AlphaFoldDB" id="A0A6C0E157"/>
<comment type="similarity">
    <text evidence="2">Belongs to the heat shock protein 90 family.</text>
</comment>
<dbReference type="PRINTS" id="PR00775">
    <property type="entry name" value="HEATSHOCK90"/>
</dbReference>
<evidence type="ECO:0000256" key="4">
    <source>
        <dbReference type="ARBA" id="ARBA00022741"/>
    </source>
</evidence>
<name>A0A6C0E157_9ZZZZ</name>
<dbReference type="InterPro" id="IPR001404">
    <property type="entry name" value="Hsp90_fam"/>
</dbReference>
<keyword evidence="6" id="KW-0143">Chaperone</keyword>
<dbReference type="SUPFAM" id="SSF54211">
    <property type="entry name" value="Ribosomal protein S5 domain 2-like"/>
    <property type="match status" value="1"/>
</dbReference>
<feature type="coiled-coil region" evidence="7">
    <location>
        <begin position="518"/>
        <end position="545"/>
    </location>
</feature>
<evidence type="ECO:0000256" key="2">
    <source>
        <dbReference type="ARBA" id="ARBA00008239"/>
    </source>
</evidence>
<dbReference type="GO" id="GO:0016887">
    <property type="term" value="F:ATP hydrolysis activity"/>
    <property type="evidence" value="ECO:0007669"/>
    <property type="project" value="InterPro"/>
</dbReference>
<dbReference type="NCBIfam" id="NF003555">
    <property type="entry name" value="PRK05218.1"/>
    <property type="match status" value="1"/>
</dbReference>
<proteinExistence type="inferred from homology"/>
<dbReference type="GO" id="GO:0140662">
    <property type="term" value="F:ATP-dependent protein folding chaperone"/>
    <property type="evidence" value="ECO:0007669"/>
    <property type="project" value="InterPro"/>
</dbReference>
<dbReference type="InterPro" id="IPR037196">
    <property type="entry name" value="HSP90_C"/>
</dbReference>
<dbReference type="FunFam" id="3.30.230.80:FF:000001">
    <property type="entry name" value="Heat shock protein 90 alpha"/>
    <property type="match status" value="1"/>
</dbReference>
<dbReference type="FunFam" id="3.40.50.11260:FF:000001">
    <property type="entry name" value="Heat shock protein 90 alpha"/>
    <property type="match status" value="1"/>
</dbReference>
<dbReference type="Gene3D" id="3.30.230.80">
    <property type="match status" value="1"/>
</dbReference>
<evidence type="ECO:0000256" key="6">
    <source>
        <dbReference type="ARBA" id="ARBA00023186"/>
    </source>
</evidence>
<keyword evidence="3" id="KW-0963">Cytoplasm</keyword>
<reference evidence="9" key="1">
    <citation type="journal article" date="2020" name="Nature">
        <title>Giant virus diversity and host interactions through global metagenomics.</title>
        <authorList>
            <person name="Schulz F."/>
            <person name="Roux S."/>
            <person name="Paez-Espino D."/>
            <person name="Jungbluth S."/>
            <person name="Walsh D.A."/>
            <person name="Denef V.J."/>
            <person name="McMahon K.D."/>
            <person name="Konstantinidis K.T."/>
            <person name="Eloe-Fadrosh E.A."/>
            <person name="Kyrpides N.C."/>
            <person name="Woyke T."/>
        </authorList>
    </citation>
    <scope>NUCLEOTIDE SEQUENCE</scope>
    <source>
        <strain evidence="9">GVMAG-M-3300023179-111</strain>
    </source>
</reference>
<dbReference type="Gene3D" id="1.20.120.790">
    <property type="entry name" value="Heat shock protein 90, C-terminal domain"/>
    <property type="match status" value="1"/>
</dbReference>
<organism evidence="9">
    <name type="scientific">viral metagenome</name>
    <dbReference type="NCBI Taxonomy" id="1070528"/>
    <lineage>
        <taxon>unclassified sequences</taxon>
        <taxon>metagenomes</taxon>
        <taxon>organismal metagenomes</taxon>
    </lineage>
</organism>
<evidence type="ECO:0000256" key="1">
    <source>
        <dbReference type="ARBA" id="ARBA00004496"/>
    </source>
</evidence>
<dbReference type="FunFam" id="3.30.565.10:FF:000001">
    <property type="entry name" value="Heat shock protein HSP 90-alpha"/>
    <property type="match status" value="1"/>
</dbReference>
<evidence type="ECO:0000313" key="9">
    <source>
        <dbReference type="EMBL" id="QHT22488.1"/>
    </source>
</evidence>
<dbReference type="Pfam" id="PF00183">
    <property type="entry name" value="HSP90"/>
    <property type="match status" value="1"/>
</dbReference>
<dbReference type="InterPro" id="IPR020575">
    <property type="entry name" value="Hsp90_N"/>
</dbReference>
<dbReference type="CDD" id="cd16927">
    <property type="entry name" value="HATPase_Hsp90-like"/>
    <property type="match status" value="1"/>
</dbReference>
<dbReference type="GO" id="GO:0051082">
    <property type="term" value="F:unfolded protein binding"/>
    <property type="evidence" value="ECO:0007669"/>
    <property type="project" value="InterPro"/>
</dbReference>
<dbReference type="GO" id="GO:0005524">
    <property type="term" value="F:ATP binding"/>
    <property type="evidence" value="ECO:0007669"/>
    <property type="project" value="UniProtKB-KW"/>
</dbReference>
<dbReference type="FunFam" id="1.20.120.790:FF:000001">
    <property type="entry name" value="Heat shock protein 90 alpha"/>
    <property type="match status" value="1"/>
</dbReference>
<feature type="domain" description="Histidine kinase/HSP90-like ATPase" evidence="8">
    <location>
        <begin position="26"/>
        <end position="182"/>
    </location>
</feature>
<dbReference type="InterPro" id="IPR003594">
    <property type="entry name" value="HATPase_dom"/>
</dbReference>
<dbReference type="GO" id="GO:0005737">
    <property type="term" value="C:cytoplasm"/>
    <property type="evidence" value="ECO:0007669"/>
    <property type="project" value="UniProtKB-SubCell"/>
</dbReference>
<dbReference type="SUPFAM" id="SSF55874">
    <property type="entry name" value="ATPase domain of HSP90 chaperone/DNA topoisomerase II/histidine kinase"/>
    <property type="match status" value="1"/>
</dbReference>
<protein>
    <recommendedName>
        <fullName evidence="8">Histidine kinase/HSP90-like ATPase domain-containing protein</fullName>
    </recommendedName>
</protein>
<accession>A0A6C0E157</accession>
<dbReference type="InterPro" id="IPR019805">
    <property type="entry name" value="Heat_shock_protein_90_CS"/>
</dbReference>
<dbReference type="PROSITE" id="PS00298">
    <property type="entry name" value="HSP90"/>
    <property type="match status" value="1"/>
</dbReference>
<evidence type="ECO:0000256" key="3">
    <source>
        <dbReference type="ARBA" id="ARBA00022490"/>
    </source>
</evidence>
<evidence type="ECO:0000256" key="5">
    <source>
        <dbReference type="ARBA" id="ARBA00022840"/>
    </source>
</evidence>
<dbReference type="Gene3D" id="3.30.565.10">
    <property type="entry name" value="Histidine kinase-like ATPase, C-terminal domain"/>
    <property type="match status" value="1"/>
</dbReference>
<keyword evidence="7" id="KW-0175">Coiled coil</keyword>
<comment type="subcellular location">
    <subcellularLocation>
        <location evidence="1">Cytoplasm</location>
    </subcellularLocation>
</comment>
<dbReference type="InterPro" id="IPR036890">
    <property type="entry name" value="HATPase_C_sf"/>
</dbReference>
<dbReference type="PANTHER" id="PTHR11528">
    <property type="entry name" value="HEAT SHOCK PROTEIN 90 FAMILY MEMBER"/>
    <property type="match status" value="1"/>
</dbReference>